<comment type="similarity">
    <text evidence="3">Belongs to the HAD-like hydrolase superfamily. CbbY/CbbZ/Gph/YieH family.</text>
</comment>
<dbReference type="Pfam" id="PF13419">
    <property type="entry name" value="HAD_2"/>
    <property type="match status" value="1"/>
</dbReference>
<comment type="caution">
    <text evidence="5">The sequence shown here is derived from an EMBL/GenBank/DDBJ whole genome shotgun (WGS) entry which is preliminary data.</text>
</comment>
<comment type="catalytic activity">
    <reaction evidence="1">
        <text>2-phosphoglycolate + H2O = glycolate + phosphate</text>
        <dbReference type="Rhea" id="RHEA:14369"/>
        <dbReference type="ChEBI" id="CHEBI:15377"/>
        <dbReference type="ChEBI" id="CHEBI:29805"/>
        <dbReference type="ChEBI" id="CHEBI:43474"/>
        <dbReference type="ChEBI" id="CHEBI:58033"/>
        <dbReference type="EC" id="3.1.3.18"/>
    </reaction>
</comment>
<protein>
    <recommendedName>
        <fullName evidence="4">phosphoglycolate phosphatase</fullName>
        <ecNumber evidence="4">3.1.3.18</ecNumber>
    </recommendedName>
</protein>
<dbReference type="PANTHER" id="PTHR43434">
    <property type="entry name" value="PHOSPHOGLYCOLATE PHOSPHATASE"/>
    <property type="match status" value="1"/>
</dbReference>
<keyword evidence="5" id="KW-0378">Hydrolase</keyword>
<evidence type="ECO:0000313" key="6">
    <source>
        <dbReference type="Proteomes" id="UP000613193"/>
    </source>
</evidence>
<evidence type="ECO:0000256" key="3">
    <source>
        <dbReference type="ARBA" id="ARBA00006171"/>
    </source>
</evidence>
<evidence type="ECO:0000313" key="5">
    <source>
        <dbReference type="EMBL" id="MBK0378314.1"/>
    </source>
</evidence>
<dbReference type="SFLD" id="SFLDS00003">
    <property type="entry name" value="Haloacid_Dehalogenase"/>
    <property type="match status" value="1"/>
</dbReference>
<dbReference type="RefSeq" id="WP_200063990.1">
    <property type="nucleotide sequence ID" value="NZ_JAEHFW010000001.1"/>
</dbReference>
<sequence>MQKPDSLIFDMDGTLWDAVDVYVESWNIMFKKLNIPRTVRREDVTSMIGKDGKKVIATMMPDFNDQQRTQIYADVNEWRRVLIPQKGGKLYEGVIEGLRSLSQKYPLFILSNCATGIIEKFIDWAKIKEHITDELAYGVNNMPKQHNLKLLMEKHGLKNPVYIGDTAGDAEQSRLAGVPFVFVSYGFGDTDNYDIKFDDFSSLTNYFLKL</sequence>
<organism evidence="5 6">
    <name type="scientific">Mucilaginibacter segetis</name>
    <dbReference type="NCBI Taxonomy" id="2793071"/>
    <lineage>
        <taxon>Bacteria</taxon>
        <taxon>Pseudomonadati</taxon>
        <taxon>Bacteroidota</taxon>
        <taxon>Sphingobacteriia</taxon>
        <taxon>Sphingobacteriales</taxon>
        <taxon>Sphingobacteriaceae</taxon>
        <taxon>Mucilaginibacter</taxon>
    </lineage>
</organism>
<dbReference type="Gene3D" id="3.40.50.1000">
    <property type="entry name" value="HAD superfamily/HAD-like"/>
    <property type="match status" value="1"/>
</dbReference>
<comment type="pathway">
    <text evidence="2">Organic acid metabolism; glycolate biosynthesis; glycolate from 2-phosphoglycolate: step 1/1.</text>
</comment>
<dbReference type="EC" id="3.1.3.18" evidence="4"/>
<proteinExistence type="inferred from homology"/>
<dbReference type="InterPro" id="IPR036412">
    <property type="entry name" value="HAD-like_sf"/>
</dbReference>
<dbReference type="Gene3D" id="1.10.150.240">
    <property type="entry name" value="Putative phosphatase, domain 2"/>
    <property type="match status" value="1"/>
</dbReference>
<keyword evidence="6" id="KW-1185">Reference proteome</keyword>
<dbReference type="InterPro" id="IPR041492">
    <property type="entry name" value="HAD_2"/>
</dbReference>
<dbReference type="InterPro" id="IPR023214">
    <property type="entry name" value="HAD_sf"/>
</dbReference>
<dbReference type="SFLD" id="SFLDG01129">
    <property type="entry name" value="C1.5:_HAD__Beta-PGM__Phosphata"/>
    <property type="match status" value="1"/>
</dbReference>
<accession>A0A934PQM0</accession>
<dbReference type="InterPro" id="IPR023198">
    <property type="entry name" value="PGP-like_dom2"/>
</dbReference>
<evidence type="ECO:0000256" key="4">
    <source>
        <dbReference type="ARBA" id="ARBA00013078"/>
    </source>
</evidence>
<dbReference type="InterPro" id="IPR050155">
    <property type="entry name" value="HAD-like_hydrolase_sf"/>
</dbReference>
<dbReference type="PANTHER" id="PTHR43434:SF1">
    <property type="entry name" value="PHOSPHOGLYCOLATE PHOSPHATASE"/>
    <property type="match status" value="1"/>
</dbReference>
<dbReference type="EMBL" id="JAEHFW010000001">
    <property type="protein sequence ID" value="MBK0378314.1"/>
    <property type="molecule type" value="Genomic_DNA"/>
</dbReference>
<dbReference type="GO" id="GO:0006281">
    <property type="term" value="P:DNA repair"/>
    <property type="evidence" value="ECO:0007669"/>
    <property type="project" value="TreeGrafter"/>
</dbReference>
<reference evidence="5" key="1">
    <citation type="submission" date="2020-12" db="EMBL/GenBank/DDBJ databases">
        <title>Bacterial novel species Mucilaginibacter sp. SD-g isolated from soil.</title>
        <authorList>
            <person name="Jung H.-Y."/>
        </authorList>
    </citation>
    <scope>NUCLEOTIDE SEQUENCE</scope>
    <source>
        <strain evidence="5">SD-g</strain>
    </source>
</reference>
<dbReference type="AlphaFoldDB" id="A0A934PQM0"/>
<dbReference type="SUPFAM" id="SSF56784">
    <property type="entry name" value="HAD-like"/>
    <property type="match status" value="1"/>
</dbReference>
<dbReference type="GO" id="GO:0008967">
    <property type="term" value="F:phosphoglycolate phosphatase activity"/>
    <property type="evidence" value="ECO:0007669"/>
    <property type="project" value="UniProtKB-EC"/>
</dbReference>
<gene>
    <name evidence="5" type="ORF">I5M19_03290</name>
</gene>
<evidence type="ECO:0000256" key="1">
    <source>
        <dbReference type="ARBA" id="ARBA00000830"/>
    </source>
</evidence>
<name>A0A934PQM0_9SPHI</name>
<evidence type="ECO:0000256" key="2">
    <source>
        <dbReference type="ARBA" id="ARBA00004818"/>
    </source>
</evidence>
<dbReference type="Proteomes" id="UP000613193">
    <property type="component" value="Unassembled WGS sequence"/>
</dbReference>